<accession>Q8NKF7</accession>
<dbReference type="EMBL" id="AF436076">
    <property type="protein sequence ID" value="AAM27920.1"/>
    <property type="molecule type" value="Genomic_DNA"/>
</dbReference>
<name>Q8NKF7_TALMA</name>
<protein>
    <submittedName>
        <fullName evidence="1">UORF 1</fullName>
    </submittedName>
</protein>
<evidence type="ECO:0000313" key="1">
    <source>
        <dbReference type="EMBL" id="AAM27920.1"/>
    </source>
</evidence>
<sequence>MFLSSIILKSSLLRTYRPLIDPTSPHYFRDHPFFCSICDLPQLNNPPEIDLPCVRSRLAIGTDSFGSCILPVWHLPLLAAPAPARPPPLPKLLSSLSLVPSYPLTLSRSSQFEVTYASLFFFSSSSSSSLPPFIHTHSALHFPMY</sequence>
<organism evidence="1">
    <name type="scientific">Talaromyces marneffei</name>
    <name type="common">Penicillium marneffei</name>
    <dbReference type="NCBI Taxonomy" id="37727"/>
    <lineage>
        <taxon>Eukaryota</taxon>
        <taxon>Fungi</taxon>
        <taxon>Dikarya</taxon>
        <taxon>Ascomycota</taxon>
        <taxon>Pezizomycotina</taxon>
        <taxon>Eurotiomycetes</taxon>
        <taxon>Eurotiomycetidae</taxon>
        <taxon>Eurotiales</taxon>
        <taxon>Trichocomaceae</taxon>
        <taxon>Talaromyces</taxon>
        <taxon>Talaromyces sect. Talaromyces</taxon>
    </lineage>
</organism>
<gene>
    <name evidence="1" type="primary">stuA</name>
</gene>
<dbReference type="AlphaFoldDB" id="Q8NKF7"/>
<reference evidence="1" key="1">
    <citation type="journal article" date="2002" name="Mol. Microbiol.">
        <title>A basic helix-loop-helix protein with similarity to the fungal morphological regulators, Phd1p, Efg1p and StuA, controls conidiation but not dimorphic growth in Penicillium marneffei.</title>
        <authorList>
            <person name="Borneman A.R."/>
            <person name="Hynes M.J."/>
            <person name="Andrianopoulos A."/>
        </authorList>
    </citation>
    <scope>NUCLEOTIDE SEQUENCE</scope>
</reference>
<proteinExistence type="predicted"/>